<dbReference type="GO" id="GO:0003682">
    <property type="term" value="F:chromatin binding"/>
    <property type="evidence" value="ECO:0007669"/>
    <property type="project" value="TreeGrafter"/>
</dbReference>
<dbReference type="GO" id="GO:0070210">
    <property type="term" value="C:Rpd3L-Expanded complex"/>
    <property type="evidence" value="ECO:0007669"/>
    <property type="project" value="TreeGrafter"/>
</dbReference>
<dbReference type="STRING" id="183478.A0A364N856"/>
<dbReference type="InterPro" id="IPR007526">
    <property type="entry name" value="SWIRM"/>
</dbReference>
<feature type="compositionally biased region" description="Polar residues" evidence="1">
    <location>
        <begin position="1"/>
        <end position="20"/>
    </location>
</feature>
<dbReference type="OrthoDB" id="5598695at2759"/>
<feature type="domain" description="SWIRM" evidence="2">
    <location>
        <begin position="284"/>
        <end position="381"/>
    </location>
</feature>
<dbReference type="Proteomes" id="UP000249619">
    <property type="component" value="Unassembled WGS sequence"/>
</dbReference>
<feature type="region of interest" description="Disordered" evidence="1">
    <location>
        <begin position="1"/>
        <end position="31"/>
    </location>
</feature>
<feature type="region of interest" description="Disordered" evidence="1">
    <location>
        <begin position="70"/>
        <end position="95"/>
    </location>
</feature>
<dbReference type="Gene3D" id="1.10.10.10">
    <property type="entry name" value="Winged helix-like DNA-binding domain superfamily/Winged helix DNA-binding domain"/>
    <property type="match status" value="1"/>
</dbReference>
<evidence type="ECO:0000313" key="3">
    <source>
        <dbReference type="EMBL" id="RAR13460.1"/>
    </source>
</evidence>
<dbReference type="SUPFAM" id="SSF46689">
    <property type="entry name" value="Homeodomain-like"/>
    <property type="match status" value="1"/>
</dbReference>
<evidence type="ECO:0000259" key="2">
    <source>
        <dbReference type="PROSITE" id="PS50934"/>
    </source>
</evidence>
<feature type="compositionally biased region" description="Polar residues" evidence="1">
    <location>
        <begin position="231"/>
        <end position="243"/>
    </location>
</feature>
<gene>
    <name evidence="3" type="ORF">DDE83_003191</name>
</gene>
<evidence type="ECO:0000256" key="1">
    <source>
        <dbReference type="SAM" id="MobiDB-lite"/>
    </source>
</evidence>
<dbReference type="GO" id="GO:0006357">
    <property type="term" value="P:regulation of transcription by RNA polymerase II"/>
    <property type="evidence" value="ECO:0007669"/>
    <property type="project" value="TreeGrafter"/>
</dbReference>
<comment type="caution">
    <text evidence="3">The sequence shown here is derived from an EMBL/GenBank/DDBJ whole genome shotgun (WGS) entry which is preliminary data.</text>
</comment>
<sequence length="381" mass="42299">MANSPYSTPPSNRLTVSSLLSPPEMKRSESFGSSIAPALAHSPFSSFNSAQFKSAMDSGVKASQGAPHRIAYASPPISPYDTQSQKENMDNAEEQCTRDPQLFVSGDATVSMAGIPLFPQESAESASSDAITQHMKSQDYARLESKPSRADYELIVSFRSNVFATATKNPRSWWAQERRFDAHYGRPTGVQKRTALKKLAPAPSSRVRQPKLALPRIPARTPRAPKAKRTPLSQVLDSFEATTPKSASPKPARPATNRDDSDYNALPDYSPSLDTLPKGNTKILKAEWKGQALSLADDPDRDLLHEAELNLAGTLRLNCATYLTSKRRIFQARIEALRIGKEFRKTDAQQACKIDVNKASKLWQSYDRVGWFNPDYFRQYL</sequence>
<organism evidence="3 4">
    <name type="scientific">Stemphylium lycopersici</name>
    <name type="common">Tomato gray leaf spot disease fungus</name>
    <name type="synonym">Thyrospora lycopersici</name>
    <dbReference type="NCBI Taxonomy" id="183478"/>
    <lineage>
        <taxon>Eukaryota</taxon>
        <taxon>Fungi</taxon>
        <taxon>Dikarya</taxon>
        <taxon>Ascomycota</taxon>
        <taxon>Pezizomycotina</taxon>
        <taxon>Dothideomycetes</taxon>
        <taxon>Pleosporomycetidae</taxon>
        <taxon>Pleosporales</taxon>
        <taxon>Pleosporineae</taxon>
        <taxon>Pleosporaceae</taxon>
        <taxon>Stemphylium</taxon>
    </lineage>
</organism>
<name>A0A364N856_STELY</name>
<dbReference type="InterPro" id="IPR036388">
    <property type="entry name" value="WH-like_DNA-bd_sf"/>
</dbReference>
<protein>
    <submittedName>
        <fullName evidence="3">Swirm domain-containing protein fun19</fullName>
    </submittedName>
</protein>
<reference evidence="4" key="1">
    <citation type="submission" date="2018-05" db="EMBL/GenBank/DDBJ databases">
        <title>Draft genome sequence of Stemphylium lycopersici strain CIDEFI 213.</title>
        <authorList>
            <person name="Medina R."/>
            <person name="Franco M.E.E."/>
            <person name="Lucentini C.G."/>
            <person name="Saparrat M.C.N."/>
            <person name="Balatti P.A."/>
        </authorList>
    </citation>
    <scope>NUCLEOTIDE SEQUENCE [LARGE SCALE GENOMIC DNA]</scope>
    <source>
        <strain evidence="4">CIDEFI 213</strain>
    </source>
</reference>
<dbReference type="PROSITE" id="PS50934">
    <property type="entry name" value="SWIRM"/>
    <property type="match status" value="1"/>
</dbReference>
<dbReference type="PANTHER" id="PTHR12374:SF21">
    <property type="entry name" value="SWIRM DOMAIN-CONTAINING PROTEIN FUN19-RELATED"/>
    <property type="match status" value="1"/>
</dbReference>
<feature type="compositionally biased region" description="Low complexity" evidence="1">
    <location>
        <begin position="244"/>
        <end position="255"/>
    </location>
</feature>
<accession>A0A364N856</accession>
<dbReference type="GO" id="GO:0006338">
    <property type="term" value="P:chromatin remodeling"/>
    <property type="evidence" value="ECO:0007669"/>
    <property type="project" value="TreeGrafter"/>
</dbReference>
<dbReference type="GO" id="GO:0003713">
    <property type="term" value="F:transcription coactivator activity"/>
    <property type="evidence" value="ECO:0007669"/>
    <property type="project" value="TreeGrafter"/>
</dbReference>
<dbReference type="Pfam" id="PF04433">
    <property type="entry name" value="SWIRM"/>
    <property type="match status" value="1"/>
</dbReference>
<dbReference type="AlphaFoldDB" id="A0A364N856"/>
<keyword evidence="4" id="KW-1185">Reference proteome</keyword>
<feature type="region of interest" description="Disordered" evidence="1">
    <location>
        <begin position="185"/>
        <end position="274"/>
    </location>
</feature>
<dbReference type="FunFam" id="1.10.10.10:FF:000087">
    <property type="entry name" value="Transcriptional adapter 2"/>
    <property type="match status" value="1"/>
</dbReference>
<dbReference type="InterPro" id="IPR009057">
    <property type="entry name" value="Homeodomain-like_sf"/>
</dbReference>
<evidence type="ECO:0000313" key="4">
    <source>
        <dbReference type="Proteomes" id="UP000249619"/>
    </source>
</evidence>
<proteinExistence type="predicted"/>
<dbReference type="EMBL" id="QGDH01000035">
    <property type="protein sequence ID" value="RAR13460.1"/>
    <property type="molecule type" value="Genomic_DNA"/>
</dbReference>
<dbReference type="PANTHER" id="PTHR12374">
    <property type="entry name" value="TRANSCRIPTIONAL ADAPTOR 2 ADA2 -RELATED"/>
    <property type="match status" value="1"/>
</dbReference>